<organism evidence="2 3">
    <name type="scientific">Vreelandella sulfidaeris</name>
    <dbReference type="NCBI Taxonomy" id="115553"/>
    <lineage>
        <taxon>Bacteria</taxon>
        <taxon>Pseudomonadati</taxon>
        <taxon>Pseudomonadota</taxon>
        <taxon>Gammaproteobacteria</taxon>
        <taxon>Oceanospirillales</taxon>
        <taxon>Halomonadaceae</taxon>
        <taxon>Vreelandella</taxon>
    </lineage>
</organism>
<proteinExistence type="predicted"/>
<keyword evidence="1" id="KW-1133">Transmembrane helix</keyword>
<feature type="transmembrane region" description="Helical" evidence="1">
    <location>
        <begin position="40"/>
        <end position="66"/>
    </location>
</feature>
<dbReference type="GO" id="GO:0005886">
    <property type="term" value="C:plasma membrane"/>
    <property type="evidence" value="ECO:0007669"/>
    <property type="project" value="InterPro"/>
</dbReference>
<dbReference type="Proteomes" id="UP000320231">
    <property type="component" value="Chromosome"/>
</dbReference>
<feature type="transmembrane region" description="Helical" evidence="1">
    <location>
        <begin position="6"/>
        <end position="28"/>
    </location>
</feature>
<dbReference type="GO" id="GO:0042158">
    <property type="term" value="P:lipoprotein biosynthetic process"/>
    <property type="evidence" value="ECO:0007669"/>
    <property type="project" value="InterPro"/>
</dbReference>
<dbReference type="EMBL" id="AP019514">
    <property type="protein sequence ID" value="BBI60758.1"/>
    <property type="molecule type" value="Genomic_DNA"/>
</dbReference>
<accession>A0A455U923</accession>
<sequence>MVGFFQANITGFVSGLFLVCYGVFRFMVEFVRMPDAHIGFIAFGWVTMGMLLTLPMIALGLIIIAWSRSQPVDVKIQNA</sequence>
<keyword evidence="1" id="KW-0812">Transmembrane</keyword>
<dbReference type="Pfam" id="PF01790">
    <property type="entry name" value="LGT"/>
    <property type="match status" value="1"/>
</dbReference>
<protein>
    <recommendedName>
        <fullName evidence="4">Prolipoprotein diacylglyceryl transferase</fullName>
    </recommendedName>
</protein>
<evidence type="ECO:0000313" key="3">
    <source>
        <dbReference type="Proteomes" id="UP000320231"/>
    </source>
</evidence>
<dbReference type="InterPro" id="IPR001640">
    <property type="entry name" value="Lgt"/>
</dbReference>
<evidence type="ECO:0000256" key="1">
    <source>
        <dbReference type="SAM" id="Phobius"/>
    </source>
</evidence>
<evidence type="ECO:0000313" key="2">
    <source>
        <dbReference type="EMBL" id="BBI60758.1"/>
    </source>
</evidence>
<keyword evidence="1" id="KW-0472">Membrane</keyword>
<gene>
    <name evidence="2" type="ORF">HSBAA_20640</name>
</gene>
<dbReference type="KEGG" id="hsr:HSBAA_20640"/>
<evidence type="ECO:0008006" key="4">
    <source>
        <dbReference type="Google" id="ProtNLM"/>
    </source>
</evidence>
<dbReference type="GO" id="GO:0008961">
    <property type="term" value="F:phosphatidylglycerol-prolipoprotein diacylglyceryl transferase activity"/>
    <property type="evidence" value="ECO:0007669"/>
    <property type="project" value="InterPro"/>
</dbReference>
<reference evidence="2 3" key="1">
    <citation type="journal article" date="2019" name="Microbiol. Resour. Announc.">
        <title>Complete Genome Sequence of Halomonas sulfidaeris Strain Esulfide1 Isolated from a Metal Sulfide Rock at a Depth of 2,200 Meters, Obtained Using Nanopore Sequencing.</title>
        <authorList>
            <person name="Saito M."/>
            <person name="Nishigata A."/>
            <person name="Galipon J."/>
            <person name="Arakawa K."/>
        </authorList>
    </citation>
    <scope>NUCLEOTIDE SEQUENCE [LARGE SCALE GENOMIC DNA]</scope>
    <source>
        <strain evidence="2 3">ATCC BAA-803</strain>
    </source>
</reference>
<name>A0A455U923_9GAMM</name>
<dbReference type="AlphaFoldDB" id="A0A455U923"/>